<dbReference type="CDD" id="cd16936">
    <property type="entry name" value="HATPase_RsbW-like"/>
    <property type="match status" value="1"/>
</dbReference>
<evidence type="ECO:0000313" key="4">
    <source>
        <dbReference type="Proteomes" id="UP000572635"/>
    </source>
</evidence>
<gene>
    <name evidence="3" type="ORF">HDA36_003403</name>
</gene>
<keyword evidence="1" id="KW-0418">Kinase</keyword>
<reference evidence="3 4" key="1">
    <citation type="submission" date="2020-08" db="EMBL/GenBank/DDBJ databases">
        <title>Sequencing the genomes of 1000 actinobacteria strains.</title>
        <authorList>
            <person name="Klenk H.-P."/>
        </authorList>
    </citation>
    <scope>NUCLEOTIDE SEQUENCE [LARGE SCALE GENOMIC DNA]</scope>
    <source>
        <strain evidence="3 4">DSM 44551</strain>
    </source>
</reference>
<name>A0A7W8QNN2_9ACTN</name>
<dbReference type="EMBL" id="JACHDB010000001">
    <property type="protein sequence ID" value="MBB5433319.1"/>
    <property type="molecule type" value="Genomic_DNA"/>
</dbReference>
<sequence>MSATPETSRPFHSTRWEPRIYPGSLSQASRLRRDIQRDLAGFPDDTVDTLQLCCSELFANAVNYTASGEPGGEVVRCLNLLRPDLLRLEITDGGWTDRRPAVPGDRSDHDWAEAEGQRGLLLLSACATAWGYFQVLPHSTLNLGLRVWADFSLDPDRVPPGLGSYVFTS</sequence>
<keyword evidence="1" id="KW-0723">Serine/threonine-protein kinase</keyword>
<dbReference type="Gene3D" id="3.30.565.10">
    <property type="entry name" value="Histidine kinase-like ATPase, C-terminal domain"/>
    <property type="match status" value="1"/>
</dbReference>
<evidence type="ECO:0000256" key="1">
    <source>
        <dbReference type="ARBA" id="ARBA00022527"/>
    </source>
</evidence>
<dbReference type="InterPro" id="IPR003594">
    <property type="entry name" value="HATPase_dom"/>
</dbReference>
<keyword evidence="1" id="KW-0808">Transferase</keyword>
<dbReference type="PANTHER" id="PTHR35526">
    <property type="entry name" value="ANTI-SIGMA-F FACTOR RSBW-RELATED"/>
    <property type="match status" value="1"/>
</dbReference>
<protein>
    <submittedName>
        <fullName evidence="3">Anti-sigma regulatory factor (Ser/Thr protein kinase)</fullName>
    </submittedName>
</protein>
<dbReference type="GO" id="GO:0004674">
    <property type="term" value="F:protein serine/threonine kinase activity"/>
    <property type="evidence" value="ECO:0007669"/>
    <property type="project" value="UniProtKB-KW"/>
</dbReference>
<comment type="caution">
    <text evidence="3">The sequence shown here is derived from an EMBL/GenBank/DDBJ whole genome shotgun (WGS) entry which is preliminary data.</text>
</comment>
<dbReference type="InterPro" id="IPR050267">
    <property type="entry name" value="Anti-sigma-factor_SerPK"/>
</dbReference>
<feature type="domain" description="Histidine kinase/HSP90-like ATPase" evidence="2">
    <location>
        <begin position="25"/>
        <end position="126"/>
    </location>
</feature>
<dbReference type="PANTHER" id="PTHR35526:SF3">
    <property type="entry name" value="ANTI-SIGMA-F FACTOR RSBW"/>
    <property type="match status" value="1"/>
</dbReference>
<dbReference type="Proteomes" id="UP000572635">
    <property type="component" value="Unassembled WGS sequence"/>
</dbReference>
<dbReference type="AlphaFoldDB" id="A0A7W8QNN2"/>
<evidence type="ECO:0000259" key="2">
    <source>
        <dbReference type="Pfam" id="PF13581"/>
    </source>
</evidence>
<accession>A0A7W8QNN2</accession>
<organism evidence="3 4">
    <name type="scientific">Nocardiopsis composta</name>
    <dbReference type="NCBI Taxonomy" id="157465"/>
    <lineage>
        <taxon>Bacteria</taxon>
        <taxon>Bacillati</taxon>
        <taxon>Actinomycetota</taxon>
        <taxon>Actinomycetes</taxon>
        <taxon>Streptosporangiales</taxon>
        <taxon>Nocardiopsidaceae</taxon>
        <taxon>Nocardiopsis</taxon>
    </lineage>
</organism>
<dbReference type="SUPFAM" id="SSF55874">
    <property type="entry name" value="ATPase domain of HSP90 chaperone/DNA topoisomerase II/histidine kinase"/>
    <property type="match status" value="1"/>
</dbReference>
<proteinExistence type="predicted"/>
<keyword evidence="4" id="KW-1185">Reference proteome</keyword>
<dbReference type="RefSeq" id="WP_184392964.1">
    <property type="nucleotide sequence ID" value="NZ_BAAAJD010000156.1"/>
</dbReference>
<dbReference type="InterPro" id="IPR036890">
    <property type="entry name" value="HATPase_C_sf"/>
</dbReference>
<evidence type="ECO:0000313" key="3">
    <source>
        <dbReference type="EMBL" id="MBB5433319.1"/>
    </source>
</evidence>
<dbReference type="Pfam" id="PF13581">
    <property type="entry name" value="HATPase_c_2"/>
    <property type="match status" value="1"/>
</dbReference>